<reference evidence="8 9" key="1">
    <citation type="submission" date="2023-06" db="EMBL/GenBank/DDBJ databases">
        <authorList>
            <person name="Oyuntsetseg B."/>
            <person name="Kim S.B."/>
        </authorList>
    </citation>
    <scope>NUCLEOTIDE SEQUENCE [LARGE SCALE GENOMIC DNA]</scope>
    <source>
        <strain evidence="8 9">2-15</strain>
    </source>
</reference>
<evidence type="ECO:0000256" key="1">
    <source>
        <dbReference type="ARBA" id="ARBA00004651"/>
    </source>
</evidence>
<dbReference type="InterPro" id="IPR036259">
    <property type="entry name" value="MFS_trans_sf"/>
</dbReference>
<feature type="transmembrane region" description="Helical" evidence="7">
    <location>
        <begin position="68"/>
        <end position="87"/>
    </location>
</feature>
<gene>
    <name evidence="8" type="ORF">QRX50_34130</name>
</gene>
<dbReference type="Pfam" id="PF05977">
    <property type="entry name" value="MFS_3"/>
    <property type="match status" value="1"/>
</dbReference>
<evidence type="ECO:0000256" key="4">
    <source>
        <dbReference type="ARBA" id="ARBA00022692"/>
    </source>
</evidence>
<sequence length="409" mass="41974">MGSWGRLQLVAVFGSAGEGLVLSAIPLLAVSITTDPREISLVTVAGQAPWLVLSLFAGVVIDRVRRTAVLAGAYAVLTAAAVALAVAGSLHALSLPVVAVVAFVVTTASVFGDGASGALVPDVVGPDRLAAANARLQVIDRGLVQFVVPPFTGVLLGIGAGLPAWGATVAAVVAFALVRGIPSPPPVKSPAHPLRDIGEGLRYLVGTPLLRSITITVALGSFAASASNAMLVLFATQVLHLGPVGYGGLMACLAVGWVASSFVVDRVVQRLGYSWSMRLAQSCGVVAQLAIAVVPPWPPVVGLVLVFLTATTLVWNVCSQSSRQRFTPSPLLGRVLTSHRALAWGLTPLGALAGGFVAAHVSLRAVWVMSALIQLAGAAVVWWQLSPAAFRDAELAQARLGSFQPGRGK</sequence>
<organism evidence="8 9">
    <name type="scientific">Amycolatopsis carbonis</name>
    <dbReference type="NCBI Taxonomy" id="715471"/>
    <lineage>
        <taxon>Bacteria</taxon>
        <taxon>Bacillati</taxon>
        <taxon>Actinomycetota</taxon>
        <taxon>Actinomycetes</taxon>
        <taxon>Pseudonocardiales</taxon>
        <taxon>Pseudonocardiaceae</taxon>
        <taxon>Amycolatopsis</taxon>
    </lineage>
</organism>
<feature type="transmembrane region" description="Helical" evidence="7">
    <location>
        <begin position="244"/>
        <end position="264"/>
    </location>
</feature>
<dbReference type="SUPFAM" id="SSF103473">
    <property type="entry name" value="MFS general substrate transporter"/>
    <property type="match status" value="1"/>
</dbReference>
<feature type="transmembrane region" description="Helical" evidence="7">
    <location>
        <begin position="365"/>
        <end position="385"/>
    </location>
</feature>
<feature type="transmembrane region" description="Helical" evidence="7">
    <location>
        <begin position="93"/>
        <end position="111"/>
    </location>
</feature>
<dbReference type="PANTHER" id="PTHR23513:SF6">
    <property type="entry name" value="MAJOR FACILITATOR SUPERFAMILY ASSOCIATED DOMAIN-CONTAINING PROTEIN"/>
    <property type="match status" value="1"/>
</dbReference>
<dbReference type="AlphaFoldDB" id="A0A9Y2MV31"/>
<dbReference type="InterPro" id="IPR010290">
    <property type="entry name" value="TM_effector"/>
</dbReference>
<name>A0A9Y2MV31_9PSEU</name>
<dbReference type="EMBL" id="CP127294">
    <property type="protein sequence ID" value="WIX76479.1"/>
    <property type="molecule type" value="Genomic_DNA"/>
</dbReference>
<keyword evidence="4 7" id="KW-0812">Transmembrane</keyword>
<keyword evidence="2" id="KW-0813">Transport</keyword>
<feature type="transmembrane region" description="Helical" evidence="7">
    <location>
        <begin position="39"/>
        <end position="61"/>
    </location>
</feature>
<comment type="subcellular location">
    <subcellularLocation>
        <location evidence="1">Cell membrane</location>
        <topology evidence="1">Multi-pass membrane protein</topology>
    </subcellularLocation>
</comment>
<evidence type="ECO:0000256" key="7">
    <source>
        <dbReference type="SAM" id="Phobius"/>
    </source>
</evidence>
<feature type="transmembrane region" description="Helical" evidence="7">
    <location>
        <begin position="339"/>
        <end position="359"/>
    </location>
</feature>
<keyword evidence="9" id="KW-1185">Reference proteome</keyword>
<dbReference type="Gene3D" id="1.20.1250.20">
    <property type="entry name" value="MFS general substrate transporter like domains"/>
    <property type="match status" value="1"/>
</dbReference>
<dbReference type="Proteomes" id="UP001236014">
    <property type="component" value="Chromosome"/>
</dbReference>
<feature type="transmembrane region" description="Helical" evidence="7">
    <location>
        <begin position="203"/>
        <end position="224"/>
    </location>
</feature>
<dbReference type="KEGG" id="acab:QRX50_34130"/>
<proteinExistence type="predicted"/>
<dbReference type="PANTHER" id="PTHR23513">
    <property type="entry name" value="INTEGRAL MEMBRANE EFFLUX PROTEIN-RELATED"/>
    <property type="match status" value="1"/>
</dbReference>
<evidence type="ECO:0000256" key="2">
    <source>
        <dbReference type="ARBA" id="ARBA00022448"/>
    </source>
</evidence>
<keyword evidence="6 7" id="KW-0472">Membrane</keyword>
<evidence type="ECO:0000313" key="9">
    <source>
        <dbReference type="Proteomes" id="UP001236014"/>
    </source>
</evidence>
<feature type="transmembrane region" description="Helical" evidence="7">
    <location>
        <begin position="164"/>
        <end position="182"/>
    </location>
</feature>
<feature type="transmembrane region" description="Helical" evidence="7">
    <location>
        <begin position="300"/>
        <end position="318"/>
    </location>
</feature>
<accession>A0A9Y2MV31</accession>
<keyword evidence="3" id="KW-1003">Cell membrane</keyword>
<evidence type="ECO:0000256" key="6">
    <source>
        <dbReference type="ARBA" id="ARBA00023136"/>
    </source>
</evidence>
<evidence type="ECO:0000256" key="5">
    <source>
        <dbReference type="ARBA" id="ARBA00022989"/>
    </source>
</evidence>
<keyword evidence="5 7" id="KW-1133">Transmembrane helix</keyword>
<dbReference type="CDD" id="cd06173">
    <property type="entry name" value="MFS_MefA_like"/>
    <property type="match status" value="1"/>
</dbReference>
<evidence type="ECO:0000256" key="3">
    <source>
        <dbReference type="ARBA" id="ARBA00022475"/>
    </source>
</evidence>
<dbReference type="RefSeq" id="WP_285967227.1">
    <property type="nucleotide sequence ID" value="NZ_CP127294.1"/>
</dbReference>
<dbReference type="GO" id="GO:0005886">
    <property type="term" value="C:plasma membrane"/>
    <property type="evidence" value="ECO:0007669"/>
    <property type="project" value="UniProtKB-SubCell"/>
</dbReference>
<protein>
    <submittedName>
        <fullName evidence="8">MFS transporter</fullName>
    </submittedName>
</protein>
<evidence type="ECO:0000313" key="8">
    <source>
        <dbReference type="EMBL" id="WIX76479.1"/>
    </source>
</evidence>